<proteinExistence type="predicted"/>
<keyword evidence="1" id="KW-1133">Transmembrane helix</keyword>
<gene>
    <name evidence="2" type="ORF">ABXS05_14150</name>
    <name evidence="3" type="ORF">ACETRX_18015</name>
</gene>
<sequence>MLILRKLIMIVVVAVIAIVGTAGYRWYDYVTAAKDPLDEVGIELNSRMPMALRKWGCYQLQKRFGDRLPPYGCSSGDGRSWM</sequence>
<dbReference type="EMBL" id="JBHGPK010000007">
    <property type="protein sequence ID" value="MFC2251533.1"/>
    <property type="molecule type" value="Genomic_DNA"/>
</dbReference>
<evidence type="ECO:0000313" key="5">
    <source>
        <dbReference type="Proteomes" id="UP001595190"/>
    </source>
</evidence>
<organism evidence="3 5">
    <name type="scientific">Labrys neptuniae</name>
    <dbReference type="NCBI Taxonomy" id="376174"/>
    <lineage>
        <taxon>Bacteria</taxon>
        <taxon>Pseudomonadati</taxon>
        <taxon>Pseudomonadota</taxon>
        <taxon>Alphaproteobacteria</taxon>
        <taxon>Hyphomicrobiales</taxon>
        <taxon>Xanthobacteraceae</taxon>
        <taxon>Labrys</taxon>
    </lineage>
</organism>
<evidence type="ECO:0000256" key="1">
    <source>
        <dbReference type="SAM" id="Phobius"/>
    </source>
</evidence>
<keyword evidence="1" id="KW-0812">Transmembrane</keyword>
<accession>A0ABV6ZHC1</accession>
<dbReference type="Proteomes" id="UP001595190">
    <property type="component" value="Unassembled WGS sequence"/>
</dbReference>
<evidence type="ECO:0000313" key="4">
    <source>
        <dbReference type="Proteomes" id="UP001555786"/>
    </source>
</evidence>
<dbReference type="EMBL" id="JBFNQD010000004">
    <property type="protein sequence ID" value="MEW9306689.1"/>
    <property type="molecule type" value="Genomic_DNA"/>
</dbReference>
<protein>
    <submittedName>
        <fullName evidence="3">Uncharacterized protein</fullName>
    </submittedName>
</protein>
<reference evidence="2 4" key="1">
    <citation type="submission" date="2024-07" db="EMBL/GenBank/DDBJ databases">
        <title>Description of Labrys sedimenti sp. nov., isolated from a diclofenac-degrading enrichment culture.</title>
        <authorList>
            <person name="Tancsics A."/>
            <person name="Csepanyi A."/>
        </authorList>
    </citation>
    <scope>NUCLEOTIDE SEQUENCE [LARGE SCALE GENOMIC DNA]</scope>
    <source>
        <strain evidence="2 4">LMG 23578</strain>
    </source>
</reference>
<name>A0ABV6ZHC1_9HYPH</name>
<dbReference type="RefSeq" id="WP_245196957.1">
    <property type="nucleotide sequence ID" value="NZ_JAVSCS010000065.1"/>
</dbReference>
<evidence type="ECO:0000313" key="2">
    <source>
        <dbReference type="EMBL" id="MEW9306689.1"/>
    </source>
</evidence>
<keyword evidence="1" id="KW-0472">Membrane</keyword>
<reference evidence="3 5" key="2">
    <citation type="submission" date="2024-09" db="EMBL/GenBank/DDBJ databases">
        <title>Description of Labrys sedimenti sp. nov., isolated from a diclofenac-degrading enrichment culture, and genome-based reclassification of Labrys portucalensis as a later heterotypic synonym of Labrys neptuniae.</title>
        <authorList>
            <person name="Tancsics A."/>
            <person name="Csepanyi A."/>
        </authorList>
    </citation>
    <scope>NUCLEOTIDE SEQUENCE [LARGE SCALE GENOMIC DNA]</scope>
    <source>
        <strain evidence="3 5">LMG 23412</strain>
    </source>
</reference>
<feature type="transmembrane region" description="Helical" evidence="1">
    <location>
        <begin position="7"/>
        <end position="27"/>
    </location>
</feature>
<evidence type="ECO:0000313" key="3">
    <source>
        <dbReference type="EMBL" id="MFC2251533.1"/>
    </source>
</evidence>
<comment type="caution">
    <text evidence="3">The sequence shown here is derived from an EMBL/GenBank/DDBJ whole genome shotgun (WGS) entry which is preliminary data.</text>
</comment>
<keyword evidence="4" id="KW-1185">Reference proteome</keyword>
<dbReference type="Proteomes" id="UP001555786">
    <property type="component" value="Unassembled WGS sequence"/>
</dbReference>